<evidence type="ECO:0000313" key="1">
    <source>
        <dbReference type="EMBL" id="KAG2408743.1"/>
    </source>
</evidence>
<dbReference type="AlphaFoldDB" id="A0A8T0LEX5"/>
<protein>
    <submittedName>
        <fullName evidence="1">Uncharacterized protein</fullName>
    </submittedName>
</protein>
<accession>A0A8T0LEX5</accession>
<reference evidence="1 2" key="1">
    <citation type="submission" date="2020-05" db="EMBL/GenBank/DDBJ databases">
        <title>Vigna angularis (adzuki bean) Var. LongXiaoDou No. 4 denovo assembly.</title>
        <authorList>
            <person name="Xiang H."/>
        </authorList>
    </citation>
    <scope>NUCLEOTIDE SEQUENCE [LARGE SCALE GENOMIC DNA]</scope>
    <source>
        <tissue evidence="1">Leaf</tissue>
    </source>
</reference>
<name>A0A8T0LEX5_PHAAN</name>
<dbReference type="EMBL" id="JABFOF010000001">
    <property type="protein sequence ID" value="KAG2408743.1"/>
    <property type="molecule type" value="Genomic_DNA"/>
</dbReference>
<gene>
    <name evidence="1" type="ORF">HKW66_Vig0035650</name>
</gene>
<organism evidence="1 2">
    <name type="scientific">Phaseolus angularis</name>
    <name type="common">Azuki bean</name>
    <name type="synonym">Vigna angularis</name>
    <dbReference type="NCBI Taxonomy" id="3914"/>
    <lineage>
        <taxon>Eukaryota</taxon>
        <taxon>Viridiplantae</taxon>
        <taxon>Streptophyta</taxon>
        <taxon>Embryophyta</taxon>
        <taxon>Tracheophyta</taxon>
        <taxon>Spermatophyta</taxon>
        <taxon>Magnoliopsida</taxon>
        <taxon>eudicotyledons</taxon>
        <taxon>Gunneridae</taxon>
        <taxon>Pentapetalae</taxon>
        <taxon>rosids</taxon>
        <taxon>fabids</taxon>
        <taxon>Fabales</taxon>
        <taxon>Fabaceae</taxon>
        <taxon>Papilionoideae</taxon>
        <taxon>50 kb inversion clade</taxon>
        <taxon>NPAAA clade</taxon>
        <taxon>indigoferoid/millettioid clade</taxon>
        <taxon>Phaseoleae</taxon>
        <taxon>Vigna</taxon>
    </lineage>
</organism>
<sequence length="77" mass="8275">MWQFHVRRCISHTASCKGLQLLHSVLHSLDSRQTAREGPVRPLAPPSPLHASAASLAAYVPALVWSAPVPQSGLVTL</sequence>
<dbReference type="Proteomes" id="UP000743370">
    <property type="component" value="Unassembled WGS sequence"/>
</dbReference>
<proteinExistence type="predicted"/>
<evidence type="ECO:0000313" key="2">
    <source>
        <dbReference type="Proteomes" id="UP000743370"/>
    </source>
</evidence>
<comment type="caution">
    <text evidence="1">The sequence shown here is derived from an EMBL/GenBank/DDBJ whole genome shotgun (WGS) entry which is preliminary data.</text>
</comment>